<gene>
    <name evidence="2" type="ORF">SPACI_052280</name>
</gene>
<dbReference type="RefSeq" id="WP_093792131.1">
    <property type="nucleotide sequence ID" value="NZ_CP155571.1"/>
</dbReference>
<reference evidence="2" key="1">
    <citation type="submission" date="2024-05" db="EMBL/GenBank/DDBJ databases">
        <title>Isolation and characterization of Sporomusa carbonis sp. nov., a carboxydotrophic hydrogenogen in the genus of Sporomusa isolated from a charcoal burning pile.</title>
        <authorList>
            <person name="Boeer T."/>
            <person name="Rosenbaum F."/>
            <person name="Eysell L."/>
            <person name="Mueller V."/>
            <person name="Daniel R."/>
            <person name="Poehlein A."/>
        </authorList>
    </citation>
    <scope>NUCLEOTIDE SEQUENCE [LARGE SCALE GENOMIC DNA]</scope>
    <source>
        <strain evidence="2">DSM 3132</strain>
    </source>
</reference>
<proteinExistence type="predicted"/>
<keyword evidence="1" id="KW-0732">Signal</keyword>
<dbReference type="Proteomes" id="UP000216052">
    <property type="component" value="Chromosome"/>
</dbReference>
<accession>A0ABZ3J9S5</accession>
<sequence>MKKIVLLVLAVFVLAMGSSVSAKQHHDWSKNHFNNGRWQRVQYVPARTMPFAWHEHRDRIGRANPGLERIYDRRLSERFPGLHAYKWQDHGRKFYYQGRRIHDAILFYDDSDELVSVGFMRNGSFVLLRDDDRGYETKDEFFTSWLKVLLIHEIVNG</sequence>
<feature type="chain" id="PRO_5047550831" evidence="1">
    <location>
        <begin position="23"/>
        <end position="157"/>
    </location>
</feature>
<dbReference type="EMBL" id="CP155571">
    <property type="protein sequence ID" value="XFO75113.1"/>
    <property type="molecule type" value="Genomic_DNA"/>
</dbReference>
<organism evidence="2 3">
    <name type="scientific">Sporomusa acidovorans (strain ATCC 49682 / DSM 3132 / Mol)</name>
    <dbReference type="NCBI Taxonomy" id="1123286"/>
    <lineage>
        <taxon>Bacteria</taxon>
        <taxon>Bacillati</taxon>
        <taxon>Bacillota</taxon>
        <taxon>Negativicutes</taxon>
        <taxon>Selenomonadales</taxon>
        <taxon>Sporomusaceae</taxon>
        <taxon>Sporomusa</taxon>
    </lineage>
</organism>
<evidence type="ECO:0000313" key="2">
    <source>
        <dbReference type="EMBL" id="XFO75113.1"/>
    </source>
</evidence>
<name>A0ABZ3J9S5_SPOA4</name>
<protein>
    <submittedName>
        <fullName evidence="2">Uncharacterized protein</fullName>
    </submittedName>
</protein>
<evidence type="ECO:0000313" key="3">
    <source>
        <dbReference type="Proteomes" id="UP000216052"/>
    </source>
</evidence>
<keyword evidence="3" id="KW-1185">Reference proteome</keyword>
<feature type="signal peptide" evidence="1">
    <location>
        <begin position="1"/>
        <end position="22"/>
    </location>
</feature>
<evidence type="ECO:0000256" key="1">
    <source>
        <dbReference type="SAM" id="SignalP"/>
    </source>
</evidence>